<dbReference type="CDD" id="cd00531">
    <property type="entry name" value="NTF2_like"/>
    <property type="match status" value="1"/>
</dbReference>
<gene>
    <name evidence="2" type="ORF">GCM10010989_30810</name>
</gene>
<evidence type="ECO:0000313" key="3">
    <source>
        <dbReference type="Proteomes" id="UP000598997"/>
    </source>
</evidence>
<keyword evidence="3" id="KW-1185">Reference proteome</keyword>
<organism evidence="2 3">
    <name type="scientific">Croceicoccus pelagius</name>
    <dbReference type="NCBI Taxonomy" id="1703341"/>
    <lineage>
        <taxon>Bacteria</taxon>
        <taxon>Pseudomonadati</taxon>
        <taxon>Pseudomonadota</taxon>
        <taxon>Alphaproteobacteria</taxon>
        <taxon>Sphingomonadales</taxon>
        <taxon>Erythrobacteraceae</taxon>
        <taxon>Croceicoccus</taxon>
    </lineage>
</organism>
<dbReference type="EMBL" id="BMIO01000021">
    <property type="protein sequence ID" value="GGD54496.1"/>
    <property type="molecule type" value="Genomic_DNA"/>
</dbReference>
<dbReference type="Pfam" id="PF13577">
    <property type="entry name" value="SnoaL_4"/>
    <property type="match status" value="1"/>
</dbReference>
<reference evidence="2 3" key="1">
    <citation type="journal article" date="2014" name="Int. J. Syst. Evol. Microbiol.">
        <title>Complete genome sequence of Corynebacterium casei LMG S-19264T (=DSM 44701T), isolated from a smear-ripened cheese.</title>
        <authorList>
            <consortium name="US DOE Joint Genome Institute (JGI-PGF)"/>
            <person name="Walter F."/>
            <person name="Albersmeier A."/>
            <person name="Kalinowski J."/>
            <person name="Ruckert C."/>
        </authorList>
    </citation>
    <scope>NUCLEOTIDE SEQUENCE [LARGE SCALE GENOMIC DNA]</scope>
    <source>
        <strain evidence="2 3">CGMCC 1.15358</strain>
    </source>
</reference>
<feature type="domain" description="SnoaL-like" evidence="1">
    <location>
        <begin position="10"/>
        <end position="134"/>
    </location>
</feature>
<comment type="caution">
    <text evidence="2">The sequence shown here is derived from an EMBL/GenBank/DDBJ whole genome shotgun (WGS) entry which is preliminary data.</text>
</comment>
<accession>A0A916YQG3</accession>
<name>A0A916YQG3_9SPHN</name>
<dbReference type="AlphaFoldDB" id="A0A916YQG3"/>
<protein>
    <recommendedName>
        <fullName evidence="1">SnoaL-like domain-containing protein</fullName>
    </recommendedName>
</protein>
<dbReference type="RefSeq" id="WP_082924266.1">
    <property type="nucleotide sequence ID" value="NZ_BMIO01000021.1"/>
</dbReference>
<proteinExistence type="predicted"/>
<dbReference type="Gene3D" id="3.10.450.50">
    <property type="match status" value="1"/>
</dbReference>
<dbReference type="InterPro" id="IPR037401">
    <property type="entry name" value="SnoaL-like"/>
</dbReference>
<sequence length="142" mass="15631">MNNALNACAEIRSACAALIADYAYYVDHREFDKAVALFTEDGKIDRPDLVSNGRGEIAAHWSSRPASLVTRHVCSPPSFREVYGTSATSVTYFTLYSLNHEGEGAPPMVDPIALGEFHDIFVKTDYGWQFSSRKVVAALKPV</sequence>
<dbReference type="Proteomes" id="UP000598997">
    <property type="component" value="Unassembled WGS sequence"/>
</dbReference>
<dbReference type="InterPro" id="IPR032710">
    <property type="entry name" value="NTF2-like_dom_sf"/>
</dbReference>
<evidence type="ECO:0000313" key="2">
    <source>
        <dbReference type="EMBL" id="GGD54496.1"/>
    </source>
</evidence>
<dbReference type="SUPFAM" id="SSF54427">
    <property type="entry name" value="NTF2-like"/>
    <property type="match status" value="1"/>
</dbReference>
<evidence type="ECO:0000259" key="1">
    <source>
        <dbReference type="Pfam" id="PF13577"/>
    </source>
</evidence>